<dbReference type="GO" id="GO:0005794">
    <property type="term" value="C:Golgi apparatus"/>
    <property type="evidence" value="ECO:0007669"/>
    <property type="project" value="TreeGrafter"/>
</dbReference>
<gene>
    <name evidence="1" type="ORF">Ddye_001619</name>
</gene>
<organism evidence="1 2">
    <name type="scientific">Dipteronia dyeriana</name>
    <dbReference type="NCBI Taxonomy" id="168575"/>
    <lineage>
        <taxon>Eukaryota</taxon>
        <taxon>Viridiplantae</taxon>
        <taxon>Streptophyta</taxon>
        <taxon>Embryophyta</taxon>
        <taxon>Tracheophyta</taxon>
        <taxon>Spermatophyta</taxon>
        <taxon>Magnoliopsida</taxon>
        <taxon>eudicotyledons</taxon>
        <taxon>Gunneridae</taxon>
        <taxon>Pentapetalae</taxon>
        <taxon>rosids</taxon>
        <taxon>malvids</taxon>
        <taxon>Sapindales</taxon>
        <taxon>Sapindaceae</taxon>
        <taxon>Hippocastanoideae</taxon>
        <taxon>Acereae</taxon>
        <taxon>Dipteronia</taxon>
    </lineage>
</organism>
<reference evidence="1" key="1">
    <citation type="journal article" date="2023" name="Plant J.">
        <title>Genome sequences and population genomics provide insights into the demographic history, inbreeding, and mutation load of two 'living fossil' tree species of Dipteronia.</title>
        <authorList>
            <person name="Feng Y."/>
            <person name="Comes H.P."/>
            <person name="Chen J."/>
            <person name="Zhu S."/>
            <person name="Lu R."/>
            <person name="Zhang X."/>
            <person name="Li P."/>
            <person name="Qiu J."/>
            <person name="Olsen K.M."/>
            <person name="Qiu Y."/>
        </authorList>
    </citation>
    <scope>NUCLEOTIDE SEQUENCE</scope>
    <source>
        <strain evidence="1">KIB01</strain>
    </source>
</reference>
<dbReference type="GO" id="GO:0032051">
    <property type="term" value="F:clathrin light chain binding"/>
    <property type="evidence" value="ECO:0007669"/>
    <property type="project" value="TreeGrafter"/>
</dbReference>
<evidence type="ECO:0000313" key="2">
    <source>
        <dbReference type="Proteomes" id="UP001280121"/>
    </source>
</evidence>
<proteinExistence type="predicted"/>
<accession>A0AAD9XP83</accession>
<dbReference type="GO" id="GO:0006898">
    <property type="term" value="P:receptor-mediated endocytosis"/>
    <property type="evidence" value="ECO:0007669"/>
    <property type="project" value="TreeGrafter"/>
</dbReference>
<dbReference type="GO" id="GO:0009506">
    <property type="term" value="C:plasmodesma"/>
    <property type="evidence" value="ECO:0007669"/>
    <property type="project" value="TreeGrafter"/>
</dbReference>
<comment type="caution">
    <text evidence="1">The sequence shown here is derived from an EMBL/GenBank/DDBJ whole genome shotgun (WGS) entry which is preliminary data.</text>
</comment>
<dbReference type="InterPro" id="IPR016024">
    <property type="entry name" value="ARM-type_fold"/>
</dbReference>
<dbReference type="EMBL" id="JANJYI010000001">
    <property type="protein sequence ID" value="KAK2663045.1"/>
    <property type="molecule type" value="Genomic_DNA"/>
</dbReference>
<dbReference type="PANTHER" id="PTHR10292">
    <property type="entry name" value="CLATHRIN HEAVY CHAIN RELATED"/>
    <property type="match status" value="1"/>
</dbReference>
<dbReference type="SUPFAM" id="SSF48371">
    <property type="entry name" value="ARM repeat"/>
    <property type="match status" value="1"/>
</dbReference>
<dbReference type="GO" id="GO:0071439">
    <property type="term" value="C:clathrin complex"/>
    <property type="evidence" value="ECO:0007669"/>
    <property type="project" value="TreeGrafter"/>
</dbReference>
<sequence>MPLMTVRYHHEKFMEQIKLFSTRLNIPKLIRACDEQQHKKELINLYIQYDKIDNVATIIIAVRVANVEHPNRIYHPEKRMEHIKHKIKHIDNVAIQYDEIDNVATTVIAVRVANVEYPDSMQE</sequence>
<evidence type="ECO:0000313" key="1">
    <source>
        <dbReference type="EMBL" id="KAK2663045.1"/>
    </source>
</evidence>
<dbReference type="Proteomes" id="UP001280121">
    <property type="component" value="Unassembled WGS sequence"/>
</dbReference>
<dbReference type="InterPro" id="IPR011990">
    <property type="entry name" value="TPR-like_helical_dom_sf"/>
</dbReference>
<keyword evidence="2" id="KW-1185">Reference proteome</keyword>
<dbReference type="Gene3D" id="1.25.40.10">
    <property type="entry name" value="Tetratricopeptide repeat domain"/>
    <property type="match status" value="1"/>
</dbReference>
<name>A0AAD9XP83_9ROSI</name>
<dbReference type="PANTHER" id="PTHR10292:SF34">
    <property type="entry name" value="CLATHRIN HEAVY CHAIN 1-RELATED"/>
    <property type="match status" value="1"/>
</dbReference>
<dbReference type="GO" id="GO:0005886">
    <property type="term" value="C:plasma membrane"/>
    <property type="evidence" value="ECO:0007669"/>
    <property type="project" value="TreeGrafter"/>
</dbReference>
<protein>
    <submittedName>
        <fullName evidence="1">Uncharacterized protein</fullName>
    </submittedName>
</protein>
<dbReference type="AlphaFoldDB" id="A0AAD9XP83"/>
<dbReference type="GO" id="GO:0009507">
    <property type="term" value="C:chloroplast"/>
    <property type="evidence" value="ECO:0007669"/>
    <property type="project" value="TreeGrafter"/>
</dbReference>